<evidence type="ECO:0000256" key="2">
    <source>
        <dbReference type="ARBA" id="ARBA00009033"/>
    </source>
</evidence>
<evidence type="ECO:0000256" key="1">
    <source>
        <dbReference type="ARBA" id="ARBA00004651"/>
    </source>
</evidence>
<dbReference type="AlphaFoldDB" id="A0A914UZT3"/>
<dbReference type="WBParaSite" id="PSAMB.scaffold1401size32027.g12886.t1">
    <property type="protein sequence ID" value="PSAMB.scaffold1401size32027.g12886.t1"/>
    <property type="gene ID" value="PSAMB.scaffold1401size32027.g12886"/>
</dbReference>
<proteinExistence type="inferred from homology"/>
<feature type="transmembrane region" description="Helical" evidence="7">
    <location>
        <begin position="567"/>
        <end position="590"/>
    </location>
</feature>
<reference evidence="12" key="1">
    <citation type="submission" date="2022-11" db="UniProtKB">
        <authorList>
            <consortium name="WormBaseParasite"/>
        </authorList>
    </citation>
    <scope>IDENTIFICATION</scope>
</reference>
<dbReference type="GO" id="GO:0005415">
    <property type="term" value="F:nucleoside:sodium symporter activity"/>
    <property type="evidence" value="ECO:0007669"/>
    <property type="project" value="TreeGrafter"/>
</dbReference>
<feature type="domain" description="Nucleoside transporter/FeoB GTPase Gate" evidence="10">
    <location>
        <begin position="274"/>
        <end position="371"/>
    </location>
</feature>
<accession>A0A914UZT3</accession>
<evidence type="ECO:0000259" key="9">
    <source>
        <dbReference type="Pfam" id="PF07662"/>
    </source>
</evidence>
<keyword evidence="3" id="KW-1003">Cell membrane</keyword>
<evidence type="ECO:0000256" key="3">
    <source>
        <dbReference type="ARBA" id="ARBA00022475"/>
    </source>
</evidence>
<evidence type="ECO:0000256" key="6">
    <source>
        <dbReference type="ARBA" id="ARBA00023136"/>
    </source>
</evidence>
<dbReference type="Pfam" id="PF07662">
    <property type="entry name" value="Nucleos_tra2_C"/>
    <property type="match status" value="1"/>
</dbReference>
<dbReference type="NCBIfam" id="TIGR00804">
    <property type="entry name" value="nupC"/>
    <property type="match status" value="1"/>
</dbReference>
<organism evidence="11 12">
    <name type="scientific">Plectus sambesii</name>
    <dbReference type="NCBI Taxonomy" id="2011161"/>
    <lineage>
        <taxon>Eukaryota</taxon>
        <taxon>Metazoa</taxon>
        <taxon>Ecdysozoa</taxon>
        <taxon>Nematoda</taxon>
        <taxon>Chromadorea</taxon>
        <taxon>Plectida</taxon>
        <taxon>Plectina</taxon>
        <taxon>Plectoidea</taxon>
        <taxon>Plectidae</taxon>
        <taxon>Plectus</taxon>
    </lineage>
</organism>
<protein>
    <recommendedName>
        <fullName evidence="7">Sodium/nucleoside cotransporter</fullName>
    </recommendedName>
</protein>
<dbReference type="PANTHER" id="PTHR10590">
    <property type="entry name" value="SODIUM/NUCLEOSIDE COTRANSPORTER"/>
    <property type="match status" value="1"/>
</dbReference>
<dbReference type="Proteomes" id="UP000887566">
    <property type="component" value="Unplaced"/>
</dbReference>
<sequence>MEPRTAMAGEIKPQLDGTANGAFCVSHIELTEIDTQRAKTSAKLLKYDGDTDKDTSGCVKVVARLQGAIGNCYKSNRRAISVVSLGSLLALWLAYVIAAAVIDVSRSVPLLVGTGLLLFGIIYYKLIKPALSPAAIKLFDLVTDHCERAWTISVVRWTTYGLLLTATVAFFVIDTWSDRRRLMSLVGLIFFIVFLYVFSTNPAKVKWRPVLWGLFLQFAFGFFVLRVQIGQDIFNTLAKHVNIFLSYTDAGTEFVYGFLITPPNICGMEPVFAFKALNTVVFFSAVLSCLYYLGVMQWAIRILGGFMQMTLGTTAAESMSAAGNIFVGQTEAPLLIQPYLSKMTMSEIAAIMTGGFATIAGTVFQVYVSFGACGNHLLSASVMSAPAALAVAKLFYPETEVSKTKDQADLDLGEPEEKNFLEAAASGACRGIQLVANIIANLIAFFAFLTFVNASLDWLGSMVNIEGLTFERICSYLFFPLAYIMGASTDPAELMIVAELMGVKTFVNEFIAYQKMGEYIDTNRISPRARLISTYALCGFSNFTSVGIQLGGLGAMCPERKSDFARIAIRCLIGGSIACFMTACVAGLLVTEISADDCVLIESVPKNCTRV</sequence>
<feature type="transmembrane region" description="Helical" evidence="7">
    <location>
        <begin position="108"/>
        <end position="127"/>
    </location>
</feature>
<dbReference type="Pfam" id="PF07670">
    <property type="entry name" value="Gate"/>
    <property type="match status" value="1"/>
</dbReference>
<evidence type="ECO:0000313" key="12">
    <source>
        <dbReference type="WBParaSite" id="PSAMB.scaffold1401size32027.g12886.t1"/>
    </source>
</evidence>
<keyword evidence="11" id="KW-1185">Reference proteome</keyword>
<feature type="transmembrane region" description="Helical" evidence="7">
    <location>
        <begin position="79"/>
        <end position="102"/>
    </location>
</feature>
<feature type="domain" description="Concentrative nucleoside transporter N-terminal" evidence="8">
    <location>
        <begin position="186"/>
        <end position="258"/>
    </location>
</feature>
<evidence type="ECO:0000313" key="11">
    <source>
        <dbReference type="Proteomes" id="UP000887566"/>
    </source>
</evidence>
<evidence type="ECO:0000256" key="4">
    <source>
        <dbReference type="ARBA" id="ARBA00022692"/>
    </source>
</evidence>
<feature type="transmembrane region" description="Helical" evidence="7">
    <location>
        <begin position="434"/>
        <end position="454"/>
    </location>
</feature>
<feature type="transmembrane region" description="Helical" evidence="7">
    <location>
        <begin position="280"/>
        <end position="300"/>
    </location>
</feature>
<keyword evidence="6 7" id="KW-0472">Membrane</keyword>
<dbReference type="Pfam" id="PF01773">
    <property type="entry name" value="Nucleos_tra2_N"/>
    <property type="match status" value="1"/>
</dbReference>
<feature type="transmembrane region" description="Helical" evidence="7">
    <location>
        <begin position="210"/>
        <end position="229"/>
    </location>
</feature>
<feature type="transmembrane region" description="Helical" evidence="7">
    <location>
        <begin position="348"/>
        <end position="370"/>
    </location>
</feature>
<evidence type="ECO:0000256" key="5">
    <source>
        <dbReference type="ARBA" id="ARBA00022989"/>
    </source>
</evidence>
<dbReference type="GO" id="GO:0005886">
    <property type="term" value="C:plasma membrane"/>
    <property type="evidence" value="ECO:0007669"/>
    <property type="project" value="UniProtKB-SubCell"/>
</dbReference>
<dbReference type="InterPro" id="IPR011642">
    <property type="entry name" value="Gate_dom"/>
</dbReference>
<feature type="transmembrane region" description="Helical" evidence="7">
    <location>
        <begin position="532"/>
        <end position="555"/>
    </location>
</feature>
<keyword evidence="7" id="KW-0813">Transport</keyword>
<dbReference type="InterPro" id="IPR002668">
    <property type="entry name" value="CNT_N_dom"/>
</dbReference>
<comment type="subcellular location">
    <subcellularLocation>
        <location evidence="1">Cell membrane</location>
        <topology evidence="1">Multi-pass membrane protein</topology>
    </subcellularLocation>
</comment>
<evidence type="ECO:0000259" key="8">
    <source>
        <dbReference type="Pfam" id="PF01773"/>
    </source>
</evidence>
<feature type="domain" description="Concentrative nucleoside transporter C-terminal" evidence="9">
    <location>
        <begin position="376"/>
        <end position="587"/>
    </location>
</feature>
<feature type="transmembrane region" description="Helical" evidence="7">
    <location>
        <begin position="182"/>
        <end position="198"/>
    </location>
</feature>
<evidence type="ECO:0000256" key="7">
    <source>
        <dbReference type="RuleBase" id="RU362018"/>
    </source>
</evidence>
<keyword evidence="5 7" id="KW-1133">Transmembrane helix</keyword>
<evidence type="ECO:0000259" key="10">
    <source>
        <dbReference type="Pfam" id="PF07670"/>
    </source>
</evidence>
<comment type="similarity">
    <text evidence="2 7">Belongs to the concentrative nucleoside transporter (CNT) (TC 2.A.41) family.</text>
</comment>
<dbReference type="PANTHER" id="PTHR10590:SF4">
    <property type="entry name" value="SOLUTE CARRIER FAMILY 28 MEMBER 3"/>
    <property type="match status" value="1"/>
</dbReference>
<dbReference type="InterPro" id="IPR018270">
    <property type="entry name" value="C_nuclsd_transpt_met_bac"/>
</dbReference>
<dbReference type="InterPro" id="IPR008276">
    <property type="entry name" value="C_nuclsd_transpt"/>
</dbReference>
<name>A0A914UZT3_9BILA</name>
<dbReference type="InterPro" id="IPR011657">
    <property type="entry name" value="CNT_C_dom"/>
</dbReference>
<keyword evidence="4 7" id="KW-0812">Transmembrane</keyword>
<feature type="transmembrane region" description="Helical" evidence="7">
    <location>
        <begin position="157"/>
        <end position="176"/>
    </location>
</feature>